<evidence type="ECO:0000256" key="1">
    <source>
        <dbReference type="ARBA" id="ARBA00022670"/>
    </source>
</evidence>
<sequence length="167" mass="18620">MKIDGVGLAKATQIKAALEIGKRLIREKATEIKRIRSPRDGAQYVIAEFSPYLRDKKQEFFLIVLLDKKNKPIKTVEISKGSIDTSIVDPKDVVKHATVNSASALILVHNHPSGETEPSDEDVFLTKRLIEALNFVNIKVLGHIILGKNPEDYFSFASNGLIYTPLH</sequence>
<dbReference type="PANTHER" id="PTHR30471:SF3">
    <property type="entry name" value="UPF0758 PROTEIN YEES-RELATED"/>
    <property type="match status" value="1"/>
</dbReference>
<dbReference type="GO" id="GO:0008237">
    <property type="term" value="F:metallopeptidase activity"/>
    <property type="evidence" value="ECO:0007669"/>
    <property type="project" value="UniProtKB-KW"/>
</dbReference>
<dbReference type="NCBIfam" id="TIGR00608">
    <property type="entry name" value="radc"/>
    <property type="match status" value="1"/>
</dbReference>
<dbReference type="KEGG" id="cex:CSE_03470"/>
<evidence type="ECO:0000256" key="4">
    <source>
        <dbReference type="ARBA" id="ARBA00022833"/>
    </source>
</evidence>
<dbReference type="InterPro" id="IPR020891">
    <property type="entry name" value="UPF0758_CS"/>
</dbReference>
<dbReference type="InterPro" id="IPR001405">
    <property type="entry name" value="UPF0758"/>
</dbReference>
<dbReference type="GO" id="GO:0006508">
    <property type="term" value="P:proteolysis"/>
    <property type="evidence" value="ECO:0007669"/>
    <property type="project" value="UniProtKB-KW"/>
</dbReference>
<dbReference type="RefSeq" id="WP_014452880.1">
    <property type="nucleotide sequence ID" value="NC_017096.1"/>
</dbReference>
<evidence type="ECO:0000256" key="3">
    <source>
        <dbReference type="ARBA" id="ARBA00022801"/>
    </source>
</evidence>
<dbReference type="EMBL" id="AP012051">
    <property type="protein sequence ID" value="BAL80473.1"/>
    <property type="molecule type" value="Genomic_DNA"/>
</dbReference>
<keyword evidence="2" id="KW-0479">Metal-binding</keyword>
<dbReference type="CDD" id="cd08071">
    <property type="entry name" value="MPN_DUF2466"/>
    <property type="match status" value="1"/>
</dbReference>
<gene>
    <name evidence="7" type="ordered locus">CSE_03470</name>
</gene>
<keyword evidence="1" id="KW-0645">Protease</keyword>
<keyword evidence="4" id="KW-0862">Zinc</keyword>
<dbReference type="GO" id="GO:0046872">
    <property type="term" value="F:metal ion binding"/>
    <property type="evidence" value="ECO:0007669"/>
    <property type="project" value="UniProtKB-KW"/>
</dbReference>
<protein>
    <submittedName>
        <fullName evidence="7">DNA repair protein RadC</fullName>
    </submittedName>
</protein>
<feature type="domain" description="MPN" evidence="6">
    <location>
        <begin position="34"/>
        <end position="162"/>
    </location>
</feature>
<dbReference type="InterPro" id="IPR037518">
    <property type="entry name" value="MPN"/>
</dbReference>
<keyword evidence="3" id="KW-0378">Hydrolase</keyword>
<name>A0A7U6GDM4_CALEA</name>
<reference evidence="7 8" key="1">
    <citation type="submission" date="2011-01" db="EMBL/GenBank/DDBJ databases">
        <title>Whole genome sequence of Caldisericum exile AZM16c01.</title>
        <authorList>
            <person name="Narita-Yamada S."/>
            <person name="Kawakoshi A."/>
            <person name="Nakamura S."/>
            <person name="Sasagawa M."/>
            <person name="Fukada J."/>
            <person name="Sekine M."/>
            <person name="Kato Y."/>
            <person name="Fukai R."/>
            <person name="Sasaki K."/>
            <person name="Hanamaki A."/>
            <person name="Narita H."/>
            <person name="Konno Y."/>
            <person name="Mori K."/>
            <person name="Yamazaki S."/>
            <person name="Suzuki K."/>
            <person name="Fujita N."/>
        </authorList>
    </citation>
    <scope>NUCLEOTIDE SEQUENCE [LARGE SCALE GENOMIC DNA]</scope>
    <source>
        <strain evidence="8">DSM 21853 / NBRC 104410 / AZM16c01</strain>
    </source>
</reference>
<evidence type="ECO:0000313" key="7">
    <source>
        <dbReference type="EMBL" id="BAL80473.1"/>
    </source>
</evidence>
<organism evidence="7 8">
    <name type="scientific">Caldisericum exile (strain DSM 21853 / NBRC 104410 / AZM16c01)</name>
    <dbReference type="NCBI Taxonomy" id="511051"/>
    <lineage>
        <taxon>Bacteria</taxon>
        <taxon>Pseudomonadati</taxon>
        <taxon>Caldisericota/Cryosericota group</taxon>
        <taxon>Caldisericota</taxon>
        <taxon>Caldisericia</taxon>
        <taxon>Caldisericales</taxon>
        <taxon>Caldisericaceae</taxon>
        <taxon>Caldisericum</taxon>
    </lineage>
</organism>
<proteinExistence type="predicted"/>
<dbReference type="Gene3D" id="3.40.140.10">
    <property type="entry name" value="Cytidine Deaminase, domain 2"/>
    <property type="match status" value="1"/>
</dbReference>
<keyword evidence="8" id="KW-1185">Reference proteome</keyword>
<dbReference type="PROSITE" id="PS01302">
    <property type="entry name" value="UPF0758"/>
    <property type="match status" value="1"/>
</dbReference>
<evidence type="ECO:0000259" key="6">
    <source>
        <dbReference type="PROSITE" id="PS50249"/>
    </source>
</evidence>
<dbReference type="Pfam" id="PF04002">
    <property type="entry name" value="RadC"/>
    <property type="match status" value="1"/>
</dbReference>
<dbReference type="AlphaFoldDB" id="A0A7U6GDM4"/>
<accession>A0A7U6GDM4</accession>
<evidence type="ECO:0000256" key="5">
    <source>
        <dbReference type="ARBA" id="ARBA00023049"/>
    </source>
</evidence>
<dbReference type="Proteomes" id="UP000004793">
    <property type="component" value="Chromosome"/>
</dbReference>
<evidence type="ECO:0000256" key="2">
    <source>
        <dbReference type="ARBA" id="ARBA00022723"/>
    </source>
</evidence>
<evidence type="ECO:0000313" key="8">
    <source>
        <dbReference type="Proteomes" id="UP000004793"/>
    </source>
</evidence>
<dbReference type="InterPro" id="IPR025657">
    <property type="entry name" value="RadC_JAB"/>
</dbReference>
<dbReference type="PROSITE" id="PS50249">
    <property type="entry name" value="MPN"/>
    <property type="match status" value="1"/>
</dbReference>
<dbReference type="PANTHER" id="PTHR30471">
    <property type="entry name" value="DNA REPAIR PROTEIN RADC"/>
    <property type="match status" value="1"/>
</dbReference>
<keyword evidence="5" id="KW-0482">Metalloprotease</keyword>